<dbReference type="PANTHER" id="PTHR43130:SF7">
    <property type="entry name" value="DJ-1_PFPI DOMAIN-CONTAINING PROTEIN"/>
    <property type="match status" value="1"/>
</dbReference>
<dbReference type="InterPro" id="IPR002818">
    <property type="entry name" value="DJ-1/PfpI"/>
</dbReference>
<dbReference type="Proteomes" id="UP000076881">
    <property type="component" value="Unassembled WGS sequence"/>
</dbReference>
<gene>
    <name evidence="2" type="ORF">LEL_02823</name>
</gene>
<comment type="caution">
    <text evidence="2">The sequence shown here is derived from an EMBL/GenBank/DDBJ whole genome shotgun (WGS) entry which is preliminary data.</text>
</comment>
<reference evidence="2 3" key="1">
    <citation type="journal article" date="2016" name="Genome Biol. Evol.">
        <title>Divergent and convergent evolution of fungal pathogenicity.</title>
        <authorList>
            <person name="Shang Y."/>
            <person name="Xiao G."/>
            <person name="Zheng P."/>
            <person name="Cen K."/>
            <person name="Zhan S."/>
            <person name="Wang C."/>
        </authorList>
    </citation>
    <scope>NUCLEOTIDE SEQUENCE [LARGE SCALE GENOMIC DNA]</scope>
    <source>
        <strain evidence="2 3">RCEF 1005</strain>
    </source>
</reference>
<evidence type="ECO:0000313" key="3">
    <source>
        <dbReference type="Proteomes" id="UP000076881"/>
    </source>
</evidence>
<sequence>MSFTLTSPDRPLHIGVILTKGTTEMLDVAPVELFTWMDKKSLQFLNFPPEMIEEGIDVVMHWINEDGQPASMKGGAKIVPTDSFKTAPGLDIVLMGAHGAYQTSETEKQYIRKAFQDCSAFLTICGGIYPLLEAGLLPGKTVAGPRVLLEMSKGMAPDVEWADRRWVRDGKLWSSSTLLNGADMMRAFAEENWGRRSGMMEALLDTLHFPKRDVDFQDFDGSNISVGSTCSFTQ</sequence>
<dbReference type="Pfam" id="PF01965">
    <property type="entry name" value="DJ-1_PfpI"/>
    <property type="match status" value="1"/>
</dbReference>
<accession>A0A168IJH8</accession>
<dbReference type="EMBL" id="AZHF01000002">
    <property type="protein sequence ID" value="OAA79337.1"/>
    <property type="molecule type" value="Genomic_DNA"/>
</dbReference>
<feature type="domain" description="DJ-1/PfpI" evidence="1">
    <location>
        <begin position="53"/>
        <end position="190"/>
    </location>
</feature>
<dbReference type="STRING" id="1081108.A0A168IJH8"/>
<dbReference type="InterPro" id="IPR029062">
    <property type="entry name" value="Class_I_gatase-like"/>
</dbReference>
<dbReference type="PANTHER" id="PTHR43130">
    <property type="entry name" value="ARAC-FAMILY TRANSCRIPTIONAL REGULATOR"/>
    <property type="match status" value="1"/>
</dbReference>
<keyword evidence="3" id="KW-1185">Reference proteome</keyword>
<proteinExistence type="predicted"/>
<evidence type="ECO:0000259" key="1">
    <source>
        <dbReference type="Pfam" id="PF01965"/>
    </source>
</evidence>
<dbReference type="SUPFAM" id="SSF52317">
    <property type="entry name" value="Class I glutamine amidotransferase-like"/>
    <property type="match status" value="1"/>
</dbReference>
<dbReference type="Gene3D" id="3.40.50.880">
    <property type="match status" value="1"/>
</dbReference>
<evidence type="ECO:0000313" key="2">
    <source>
        <dbReference type="EMBL" id="OAA79337.1"/>
    </source>
</evidence>
<dbReference type="InterPro" id="IPR052158">
    <property type="entry name" value="INH-QAR"/>
</dbReference>
<protein>
    <recommendedName>
        <fullName evidence="1">DJ-1/PfpI domain-containing protein</fullName>
    </recommendedName>
</protein>
<dbReference type="AlphaFoldDB" id="A0A168IJH8"/>
<name>A0A168IJH8_CORDF</name>
<organism evidence="2 3">
    <name type="scientific">Akanthomyces lecanii RCEF 1005</name>
    <dbReference type="NCBI Taxonomy" id="1081108"/>
    <lineage>
        <taxon>Eukaryota</taxon>
        <taxon>Fungi</taxon>
        <taxon>Dikarya</taxon>
        <taxon>Ascomycota</taxon>
        <taxon>Pezizomycotina</taxon>
        <taxon>Sordariomycetes</taxon>
        <taxon>Hypocreomycetidae</taxon>
        <taxon>Hypocreales</taxon>
        <taxon>Cordycipitaceae</taxon>
        <taxon>Akanthomyces</taxon>
        <taxon>Cordyceps confragosa</taxon>
    </lineage>
</organism>
<dbReference type="OrthoDB" id="543156at2759"/>